<evidence type="ECO:0000313" key="2">
    <source>
        <dbReference type="Proteomes" id="UP000285844"/>
    </source>
</evidence>
<gene>
    <name evidence="1" type="ORF">DW858_04650</name>
</gene>
<evidence type="ECO:0000313" key="1">
    <source>
        <dbReference type="EMBL" id="RHC14333.1"/>
    </source>
</evidence>
<sequence length="61" mass="7223">MPCKGLFCANSDERSHGKFAVVLARTENFVWVLEERRDNARMKFWHMSCERIIGKELGMQY</sequence>
<accession>A0A413YZ71</accession>
<comment type="caution">
    <text evidence="1">The sequence shown here is derived from an EMBL/GenBank/DDBJ whole genome shotgun (WGS) entry which is preliminary data.</text>
</comment>
<dbReference type="EMBL" id="QSHM01000003">
    <property type="protein sequence ID" value="RHC14333.1"/>
    <property type="molecule type" value="Genomic_DNA"/>
</dbReference>
<protein>
    <submittedName>
        <fullName evidence="1">Uncharacterized protein</fullName>
    </submittedName>
</protein>
<name>A0A413YZ71_9FIRM</name>
<dbReference type="Proteomes" id="UP000285844">
    <property type="component" value="Unassembled WGS sequence"/>
</dbReference>
<dbReference type="AlphaFoldDB" id="A0A413YZ71"/>
<reference evidence="1 2" key="1">
    <citation type="submission" date="2018-08" db="EMBL/GenBank/DDBJ databases">
        <title>A genome reference for cultivated species of the human gut microbiota.</title>
        <authorList>
            <person name="Zou Y."/>
            <person name="Xue W."/>
            <person name="Luo G."/>
        </authorList>
    </citation>
    <scope>NUCLEOTIDE SEQUENCE [LARGE SCALE GENOMIC DNA]</scope>
    <source>
        <strain evidence="1 2">AM37-3BH</strain>
    </source>
</reference>
<proteinExistence type="predicted"/>
<organism evidence="1 2">
    <name type="scientific">Lachnospira eligens</name>
    <dbReference type="NCBI Taxonomy" id="39485"/>
    <lineage>
        <taxon>Bacteria</taxon>
        <taxon>Bacillati</taxon>
        <taxon>Bacillota</taxon>
        <taxon>Clostridia</taxon>
        <taxon>Lachnospirales</taxon>
        <taxon>Lachnospiraceae</taxon>
        <taxon>Lachnospira</taxon>
    </lineage>
</organism>